<dbReference type="Gene3D" id="3.90.550.10">
    <property type="entry name" value="Spore Coat Polysaccharide Biosynthesis Protein SpsA, Chain A"/>
    <property type="match status" value="1"/>
</dbReference>
<dbReference type="InterPro" id="IPR001173">
    <property type="entry name" value="Glyco_trans_2-like"/>
</dbReference>
<evidence type="ECO:0000259" key="1">
    <source>
        <dbReference type="Pfam" id="PF00535"/>
    </source>
</evidence>
<evidence type="ECO:0000313" key="2">
    <source>
        <dbReference type="EMBL" id="ADE55323.1"/>
    </source>
</evidence>
<dbReference type="PANTHER" id="PTHR48090">
    <property type="entry name" value="UNDECAPRENYL-PHOSPHATE 4-DEOXY-4-FORMAMIDO-L-ARABINOSE TRANSFERASE-RELATED"/>
    <property type="match status" value="1"/>
</dbReference>
<dbReference type="InterPro" id="IPR050256">
    <property type="entry name" value="Glycosyltransferase_2"/>
</dbReference>
<accession>D5EMT3</accession>
<dbReference type="SUPFAM" id="SSF53448">
    <property type="entry name" value="Nucleotide-diphospho-sugar transferases"/>
    <property type="match status" value="1"/>
</dbReference>
<organism evidence="2 3">
    <name type="scientific">Coraliomargarita akajimensis (strain DSM 45221 / IAM 15411 / JCM 23193 / KCTC 12865 / 04OKA010-24)</name>
    <dbReference type="NCBI Taxonomy" id="583355"/>
    <lineage>
        <taxon>Bacteria</taxon>
        <taxon>Pseudomonadati</taxon>
        <taxon>Verrucomicrobiota</taxon>
        <taxon>Opitutia</taxon>
        <taxon>Puniceicoccales</taxon>
        <taxon>Coraliomargaritaceae</taxon>
        <taxon>Coraliomargarita</taxon>
    </lineage>
</organism>
<feature type="domain" description="Glycosyltransferase 2-like" evidence="1">
    <location>
        <begin position="4"/>
        <end position="169"/>
    </location>
</feature>
<dbReference type="InterPro" id="IPR029044">
    <property type="entry name" value="Nucleotide-diphossugar_trans"/>
</dbReference>
<keyword evidence="2" id="KW-0808">Transferase</keyword>
<dbReference type="PANTHER" id="PTHR48090:SF7">
    <property type="entry name" value="RFBJ PROTEIN"/>
    <property type="match status" value="1"/>
</dbReference>
<name>D5EMT3_CORAD</name>
<dbReference type="KEGG" id="caa:Caka_2306"/>
<dbReference type="eggNOG" id="COG1215">
    <property type="taxonomic scope" value="Bacteria"/>
</dbReference>
<dbReference type="CAZy" id="GT2">
    <property type="family name" value="Glycosyltransferase Family 2"/>
</dbReference>
<proteinExistence type="predicted"/>
<dbReference type="OrthoDB" id="9810303at2"/>
<dbReference type="RefSeq" id="WP_013044045.1">
    <property type="nucleotide sequence ID" value="NC_014008.1"/>
</dbReference>
<dbReference type="STRING" id="583355.Caka_2306"/>
<dbReference type="GO" id="GO:0016740">
    <property type="term" value="F:transferase activity"/>
    <property type="evidence" value="ECO:0007669"/>
    <property type="project" value="UniProtKB-KW"/>
</dbReference>
<gene>
    <name evidence="2" type="ordered locus">Caka_2306</name>
</gene>
<dbReference type="CDD" id="cd04179">
    <property type="entry name" value="DPM_DPG-synthase_like"/>
    <property type="match status" value="1"/>
</dbReference>
<sequence length="232" mass="26422">MQVSIIIPVYNERATLQNLVGRVRAVEGMDIKEIILVDDCSTDGTRDLLRSDFVDPVFKVLYHEVNQGKGAALRTGFAAATGDVVAIQDADLEYDPEELPGLIRPIELGRADVVYGSRFMGAGAHRVVYYWHMLGNRFLTTLSNMTTNLNLTDMECCYKLFKREVIEQITIEEDRFGVEPELTAKVARMRLRIYEVGVSYYGRTYEEGKKIGWRDGFRAIYAILKYGIFRRG</sequence>
<evidence type="ECO:0000313" key="3">
    <source>
        <dbReference type="Proteomes" id="UP000000925"/>
    </source>
</evidence>
<dbReference type="Proteomes" id="UP000000925">
    <property type="component" value="Chromosome"/>
</dbReference>
<dbReference type="HOGENOM" id="CLU_033536_7_1_0"/>
<reference evidence="2 3" key="1">
    <citation type="journal article" date="2010" name="Stand. Genomic Sci.">
        <title>Complete genome sequence of Coraliomargarita akajimensis type strain (04OKA010-24).</title>
        <authorList>
            <person name="Mavromatis K."/>
            <person name="Abt B."/>
            <person name="Brambilla E."/>
            <person name="Lapidus A."/>
            <person name="Copeland A."/>
            <person name="Deshpande S."/>
            <person name="Nolan M."/>
            <person name="Lucas S."/>
            <person name="Tice H."/>
            <person name="Cheng J.F."/>
            <person name="Han C."/>
            <person name="Detter J.C."/>
            <person name="Woyke T."/>
            <person name="Goodwin L."/>
            <person name="Pitluck S."/>
            <person name="Held B."/>
            <person name="Brettin T."/>
            <person name="Tapia R."/>
            <person name="Ivanova N."/>
            <person name="Mikhailova N."/>
            <person name="Pati A."/>
            <person name="Liolios K."/>
            <person name="Chen A."/>
            <person name="Palaniappan K."/>
            <person name="Land M."/>
            <person name="Hauser L."/>
            <person name="Chang Y.J."/>
            <person name="Jeffries C.D."/>
            <person name="Rohde M."/>
            <person name="Goker M."/>
            <person name="Bristow J."/>
            <person name="Eisen J.A."/>
            <person name="Markowitz V."/>
            <person name="Hugenholtz P."/>
            <person name="Klenk H.P."/>
            <person name="Kyrpides N.C."/>
        </authorList>
    </citation>
    <scope>NUCLEOTIDE SEQUENCE [LARGE SCALE GENOMIC DNA]</scope>
    <source>
        <strain evidence="3">DSM 45221 / IAM 15411 / JCM 23193 / KCTC 12865</strain>
    </source>
</reference>
<dbReference type="AlphaFoldDB" id="D5EMT3"/>
<dbReference type="Pfam" id="PF00535">
    <property type="entry name" value="Glycos_transf_2"/>
    <property type="match status" value="1"/>
</dbReference>
<dbReference type="EMBL" id="CP001998">
    <property type="protein sequence ID" value="ADE55323.1"/>
    <property type="molecule type" value="Genomic_DNA"/>
</dbReference>
<keyword evidence="3" id="KW-1185">Reference proteome</keyword>
<protein>
    <submittedName>
        <fullName evidence="2">Glycosyl transferase family 2</fullName>
    </submittedName>
</protein>